<dbReference type="InterPro" id="IPR025711">
    <property type="entry name" value="PepSY"/>
</dbReference>
<sequence>MQKIIRTSALIALLATPLGAAVAADRAPTADETAIISNVLLDEGFTSWGKVELDDNEWKVQNAIDQDGNRRDIVLDSQFVVLNEGQDDSLVKVQILN</sequence>
<organism evidence="3 4">
    <name type="scientific">Terrihabitans soli</name>
    <dbReference type="NCBI Taxonomy" id="708113"/>
    <lineage>
        <taxon>Bacteria</taxon>
        <taxon>Pseudomonadati</taxon>
        <taxon>Pseudomonadota</taxon>
        <taxon>Alphaproteobacteria</taxon>
        <taxon>Hyphomicrobiales</taxon>
        <taxon>Terrihabitans</taxon>
    </lineage>
</organism>
<name>A0A6S6QMI6_9HYPH</name>
<dbReference type="Proteomes" id="UP000515317">
    <property type="component" value="Chromosome"/>
</dbReference>
<keyword evidence="1" id="KW-0732">Signal</keyword>
<feature type="chain" id="PRO_5028289457" description="PepSY domain-containing protein" evidence="1">
    <location>
        <begin position="24"/>
        <end position="97"/>
    </location>
</feature>
<dbReference type="RefSeq" id="WP_222876801.1">
    <property type="nucleotide sequence ID" value="NZ_AP023361.1"/>
</dbReference>
<keyword evidence="4" id="KW-1185">Reference proteome</keyword>
<proteinExistence type="predicted"/>
<evidence type="ECO:0000259" key="2">
    <source>
        <dbReference type="Pfam" id="PF13670"/>
    </source>
</evidence>
<evidence type="ECO:0000313" key="4">
    <source>
        <dbReference type="Proteomes" id="UP000515317"/>
    </source>
</evidence>
<dbReference type="Pfam" id="PF13670">
    <property type="entry name" value="PepSY_2"/>
    <property type="match status" value="1"/>
</dbReference>
<evidence type="ECO:0000313" key="3">
    <source>
        <dbReference type="EMBL" id="BCJ90149.1"/>
    </source>
</evidence>
<dbReference type="EMBL" id="AP023361">
    <property type="protein sequence ID" value="BCJ90149.1"/>
    <property type="molecule type" value="Genomic_DNA"/>
</dbReference>
<feature type="domain" description="PepSY" evidence="2">
    <location>
        <begin position="9"/>
        <end position="78"/>
    </location>
</feature>
<feature type="signal peptide" evidence="1">
    <location>
        <begin position="1"/>
        <end position="23"/>
    </location>
</feature>
<gene>
    <name evidence="3" type="ORF">IZ6_08840</name>
</gene>
<evidence type="ECO:0000256" key="1">
    <source>
        <dbReference type="SAM" id="SignalP"/>
    </source>
</evidence>
<accession>A0A6S6QMI6</accession>
<dbReference type="AlphaFoldDB" id="A0A6S6QMI6"/>
<reference evidence="3 4" key="1">
    <citation type="submission" date="2020-08" db="EMBL/GenBank/DDBJ databases">
        <title>Genome sequence of Rhizobiales bacterium strain IZ6.</title>
        <authorList>
            <person name="Nakai R."/>
            <person name="Naganuma T."/>
        </authorList>
    </citation>
    <scope>NUCLEOTIDE SEQUENCE [LARGE SCALE GENOMIC DNA]</scope>
    <source>
        <strain evidence="3 4">IZ6</strain>
    </source>
</reference>
<protein>
    <recommendedName>
        <fullName evidence="2">PepSY domain-containing protein</fullName>
    </recommendedName>
</protein>
<dbReference type="KEGG" id="tso:IZ6_08840"/>